<evidence type="ECO:0000256" key="1">
    <source>
        <dbReference type="SAM" id="MobiDB-lite"/>
    </source>
</evidence>
<protein>
    <recommendedName>
        <fullName evidence="5">Conjugal transfer protein TrbK</fullName>
    </recommendedName>
</protein>
<organism evidence="3 4">
    <name type="scientific">Rhizobium loti</name>
    <name type="common">Mesorhizobium loti</name>
    <dbReference type="NCBI Taxonomy" id="381"/>
    <lineage>
        <taxon>Bacteria</taxon>
        <taxon>Pseudomonadati</taxon>
        <taxon>Pseudomonadota</taxon>
        <taxon>Alphaproteobacteria</taxon>
        <taxon>Hyphomicrobiales</taxon>
        <taxon>Phyllobacteriaceae</taxon>
        <taxon>Mesorhizobium</taxon>
    </lineage>
</organism>
<dbReference type="EMBL" id="LPWA01000135">
    <property type="protein sequence ID" value="KUM24462.1"/>
    <property type="molecule type" value="Genomic_DNA"/>
</dbReference>
<reference evidence="3 4" key="1">
    <citation type="submission" date="2015-12" db="EMBL/GenBank/DDBJ databases">
        <title>Draft genome sequence of Mesorhizobium sp. UFLA 01-765, a multitolerant efficient symbiont and plant-growth promoting strain isolated from Zn-mining soil using Leucaena leucocephala as a trap plant.</title>
        <authorList>
            <person name="Rangel W.M."/>
            <person name="Thijs S."/>
            <person name="Longatti S.M."/>
            <person name="Moreira F.M."/>
            <person name="Weyens N."/>
            <person name="Vangronsveld J."/>
            <person name="Van Hamme J.D."/>
            <person name="Bottos E.M."/>
            <person name="Rineau F."/>
        </authorList>
    </citation>
    <scope>NUCLEOTIDE SEQUENCE [LARGE SCALE GENOMIC DNA]</scope>
    <source>
        <strain evidence="3 4">UFLA 01-765</strain>
    </source>
</reference>
<feature type="region of interest" description="Disordered" evidence="1">
    <location>
        <begin position="28"/>
        <end position="47"/>
    </location>
</feature>
<gene>
    <name evidence="3" type="ORF">AU467_30180</name>
</gene>
<dbReference type="AlphaFoldDB" id="A0A101KP84"/>
<name>A0A101KP84_RHILI</name>
<evidence type="ECO:0000313" key="3">
    <source>
        <dbReference type="EMBL" id="KUM24462.1"/>
    </source>
</evidence>
<dbReference type="Proteomes" id="UP000053176">
    <property type="component" value="Unassembled WGS sequence"/>
</dbReference>
<keyword evidence="2" id="KW-1133">Transmembrane helix</keyword>
<keyword evidence="2" id="KW-0812">Transmembrane</keyword>
<evidence type="ECO:0008006" key="5">
    <source>
        <dbReference type="Google" id="ProtNLM"/>
    </source>
</evidence>
<evidence type="ECO:0000256" key="2">
    <source>
        <dbReference type="SAM" id="Phobius"/>
    </source>
</evidence>
<sequence>MGRPDIFRALVIVVLICVFIATLATINQRPPTPAVPDIAATSEPDDLSGELRRCSALGPQDAEDPRCQAVWEENRNRFFGRPARPLPPPAMPDSAAPANAVPTHQTPGGAR</sequence>
<comment type="caution">
    <text evidence="3">The sequence shown here is derived from an EMBL/GenBank/DDBJ whole genome shotgun (WGS) entry which is preliminary data.</text>
</comment>
<feature type="region of interest" description="Disordered" evidence="1">
    <location>
        <begin position="79"/>
        <end position="111"/>
    </location>
</feature>
<dbReference type="OrthoDB" id="9815800at2"/>
<proteinExistence type="predicted"/>
<dbReference type="Pfam" id="PF20084">
    <property type="entry name" value="TrbK"/>
    <property type="match status" value="1"/>
</dbReference>
<keyword evidence="2" id="KW-0472">Membrane</keyword>
<evidence type="ECO:0000313" key="4">
    <source>
        <dbReference type="Proteomes" id="UP000053176"/>
    </source>
</evidence>
<dbReference type="InterPro" id="IPR027587">
    <property type="entry name" value="TrbK"/>
</dbReference>
<feature type="transmembrane region" description="Helical" evidence="2">
    <location>
        <begin position="6"/>
        <end position="26"/>
    </location>
</feature>
<accession>A0A101KP84</accession>
<dbReference type="NCBIfam" id="TIGR04360">
    <property type="entry name" value="other_trbK"/>
    <property type="match status" value="1"/>
</dbReference>
<feature type="compositionally biased region" description="Polar residues" evidence="1">
    <location>
        <begin position="102"/>
        <end position="111"/>
    </location>
</feature>